<keyword evidence="12" id="KW-0233">DNA recombination</keyword>
<dbReference type="SMART" id="SM00956">
    <property type="entry name" value="RQC"/>
    <property type="match status" value="1"/>
</dbReference>
<dbReference type="InterPro" id="IPR018982">
    <property type="entry name" value="RQC_domain"/>
</dbReference>
<dbReference type="PROSITE" id="PS51192">
    <property type="entry name" value="HELICASE_ATP_BIND_1"/>
    <property type="match status" value="1"/>
</dbReference>
<dbReference type="InterPro" id="IPR014001">
    <property type="entry name" value="Helicase_ATP-bd"/>
</dbReference>
<dbReference type="CDD" id="cd17920">
    <property type="entry name" value="DEXHc_RecQ"/>
    <property type="match status" value="1"/>
</dbReference>
<dbReference type="GO" id="GO:0016787">
    <property type="term" value="F:hydrolase activity"/>
    <property type="evidence" value="ECO:0007669"/>
    <property type="project" value="UniProtKB-KW"/>
</dbReference>
<dbReference type="Pfam" id="PF16124">
    <property type="entry name" value="RecQ_Zn_bind"/>
    <property type="match status" value="1"/>
</dbReference>
<evidence type="ECO:0000256" key="12">
    <source>
        <dbReference type="ARBA" id="ARBA00023172"/>
    </source>
</evidence>
<dbReference type="SMART" id="SM00487">
    <property type="entry name" value="DEXDc"/>
    <property type="match status" value="1"/>
</dbReference>
<dbReference type="PROSITE" id="PS50967">
    <property type="entry name" value="HRDC"/>
    <property type="match status" value="1"/>
</dbReference>
<evidence type="ECO:0000256" key="3">
    <source>
        <dbReference type="ARBA" id="ARBA00005446"/>
    </source>
</evidence>
<dbReference type="GO" id="GO:0005737">
    <property type="term" value="C:cytoplasm"/>
    <property type="evidence" value="ECO:0007669"/>
    <property type="project" value="TreeGrafter"/>
</dbReference>
<evidence type="ECO:0000256" key="2">
    <source>
        <dbReference type="ARBA" id="ARBA00001947"/>
    </source>
</evidence>
<dbReference type="GO" id="GO:0043138">
    <property type="term" value="F:3'-5' DNA helicase activity"/>
    <property type="evidence" value="ECO:0007669"/>
    <property type="project" value="UniProtKB-EC"/>
</dbReference>
<evidence type="ECO:0000256" key="4">
    <source>
        <dbReference type="ARBA" id="ARBA00022723"/>
    </source>
</evidence>
<name>A0A3E1K820_9GAMM</name>
<evidence type="ECO:0000313" key="21">
    <source>
        <dbReference type="Proteomes" id="UP000260351"/>
    </source>
</evidence>
<keyword evidence="11" id="KW-0238">DNA-binding</keyword>
<dbReference type="SUPFAM" id="SSF47819">
    <property type="entry name" value="HRDC-like"/>
    <property type="match status" value="1"/>
</dbReference>
<dbReference type="InterPro" id="IPR032284">
    <property type="entry name" value="RecQ_Zn-bd"/>
</dbReference>
<dbReference type="InterPro" id="IPR001650">
    <property type="entry name" value="Helicase_C-like"/>
</dbReference>
<dbReference type="InterPro" id="IPR036388">
    <property type="entry name" value="WH-like_DNA-bd_sf"/>
</dbReference>
<dbReference type="Pfam" id="PF00570">
    <property type="entry name" value="HRDC"/>
    <property type="match status" value="1"/>
</dbReference>
<keyword evidence="6" id="KW-0227">DNA damage</keyword>
<reference evidence="20 21" key="1">
    <citation type="submission" date="2018-08" db="EMBL/GenBank/DDBJ databases">
        <title>Wenzhouxiangella salilacus sp. nov., a novel bacterium isolated from a saline lake in Xinjiang Province, China.</title>
        <authorList>
            <person name="Han S."/>
        </authorList>
    </citation>
    <scope>NUCLEOTIDE SEQUENCE [LARGE SCALE GENOMIC DNA]</scope>
    <source>
        <strain evidence="20 21">XDB06</strain>
    </source>
</reference>
<evidence type="ECO:0000256" key="9">
    <source>
        <dbReference type="ARBA" id="ARBA00022833"/>
    </source>
</evidence>
<keyword evidence="5" id="KW-0547">Nucleotide-binding</keyword>
<dbReference type="GO" id="GO:0006310">
    <property type="term" value="P:DNA recombination"/>
    <property type="evidence" value="ECO:0007669"/>
    <property type="project" value="UniProtKB-UniRule"/>
</dbReference>
<dbReference type="InterPro" id="IPR011545">
    <property type="entry name" value="DEAD/DEAH_box_helicase_dom"/>
</dbReference>
<dbReference type="CDD" id="cd18794">
    <property type="entry name" value="SF2_C_RecQ"/>
    <property type="match status" value="1"/>
</dbReference>
<dbReference type="OrthoDB" id="9760034at2"/>
<dbReference type="GO" id="GO:0009378">
    <property type="term" value="F:four-way junction helicase activity"/>
    <property type="evidence" value="ECO:0007669"/>
    <property type="project" value="TreeGrafter"/>
</dbReference>
<dbReference type="FunFam" id="1.10.10.10:FF:000175">
    <property type="entry name" value="ATP-dependent DNA helicase RecQ"/>
    <property type="match status" value="1"/>
</dbReference>
<evidence type="ECO:0000256" key="10">
    <source>
        <dbReference type="ARBA" id="ARBA00022840"/>
    </source>
</evidence>
<dbReference type="InterPro" id="IPR010997">
    <property type="entry name" value="HRDC-like_sf"/>
</dbReference>
<dbReference type="GO" id="GO:0005524">
    <property type="term" value="F:ATP binding"/>
    <property type="evidence" value="ECO:0007669"/>
    <property type="project" value="UniProtKB-KW"/>
</dbReference>
<dbReference type="EC" id="5.6.2.4" evidence="16"/>
<dbReference type="Gene3D" id="1.10.150.80">
    <property type="entry name" value="HRDC domain"/>
    <property type="match status" value="1"/>
</dbReference>
<comment type="similarity">
    <text evidence="3">Belongs to the helicase family. RecQ subfamily.</text>
</comment>
<dbReference type="Proteomes" id="UP000260351">
    <property type="component" value="Unassembled WGS sequence"/>
</dbReference>
<dbReference type="InterPro" id="IPR006293">
    <property type="entry name" value="DNA_helicase_ATP-dep_RecQ_bac"/>
</dbReference>
<feature type="domain" description="HRDC" evidence="17">
    <location>
        <begin position="523"/>
        <end position="599"/>
    </location>
</feature>
<comment type="cofactor">
    <cofactor evidence="2">
        <name>Zn(2+)</name>
        <dbReference type="ChEBI" id="CHEBI:29105"/>
    </cofactor>
</comment>
<dbReference type="GO" id="GO:0046872">
    <property type="term" value="F:metal ion binding"/>
    <property type="evidence" value="ECO:0007669"/>
    <property type="project" value="UniProtKB-KW"/>
</dbReference>
<dbReference type="SMART" id="SM00490">
    <property type="entry name" value="HELICc"/>
    <property type="match status" value="1"/>
</dbReference>
<comment type="catalytic activity">
    <reaction evidence="15">
        <text>Couples ATP hydrolysis with the unwinding of duplex DNA by translocating in the 3'-5' direction.</text>
        <dbReference type="EC" id="5.6.2.4"/>
    </reaction>
</comment>
<proteinExistence type="inferred from homology"/>
<dbReference type="SUPFAM" id="SSF52540">
    <property type="entry name" value="P-loop containing nucleoside triphosphate hydrolases"/>
    <property type="match status" value="2"/>
</dbReference>
<organism evidence="20 21">
    <name type="scientific">Wenzhouxiangella sediminis</name>
    <dbReference type="NCBI Taxonomy" id="1792836"/>
    <lineage>
        <taxon>Bacteria</taxon>
        <taxon>Pseudomonadati</taxon>
        <taxon>Pseudomonadota</taxon>
        <taxon>Gammaproteobacteria</taxon>
        <taxon>Chromatiales</taxon>
        <taxon>Wenzhouxiangellaceae</taxon>
        <taxon>Wenzhouxiangella</taxon>
    </lineage>
</organism>
<dbReference type="GO" id="GO:0043590">
    <property type="term" value="C:bacterial nucleoid"/>
    <property type="evidence" value="ECO:0007669"/>
    <property type="project" value="TreeGrafter"/>
</dbReference>
<keyword evidence="9" id="KW-0862">Zinc</keyword>
<dbReference type="SMART" id="SM00341">
    <property type="entry name" value="HRDC"/>
    <property type="match status" value="1"/>
</dbReference>
<feature type="domain" description="Helicase C-terminal" evidence="19">
    <location>
        <begin position="215"/>
        <end position="363"/>
    </location>
</feature>
<keyword evidence="8 20" id="KW-0347">Helicase</keyword>
<keyword evidence="7 20" id="KW-0378">Hydrolase</keyword>
<dbReference type="Pfam" id="PF09382">
    <property type="entry name" value="RQC"/>
    <property type="match status" value="1"/>
</dbReference>
<dbReference type="PROSITE" id="PS51194">
    <property type="entry name" value="HELICASE_CTER"/>
    <property type="match status" value="1"/>
</dbReference>
<protein>
    <recommendedName>
        <fullName evidence="16">DNA helicase RecQ</fullName>
        <ecNumber evidence="16">5.6.2.4</ecNumber>
    </recommendedName>
</protein>
<dbReference type="Pfam" id="PF00270">
    <property type="entry name" value="DEAD"/>
    <property type="match status" value="1"/>
</dbReference>
<evidence type="ECO:0000313" key="20">
    <source>
        <dbReference type="EMBL" id="RFF30171.1"/>
    </source>
</evidence>
<evidence type="ECO:0000256" key="14">
    <source>
        <dbReference type="ARBA" id="ARBA00023235"/>
    </source>
</evidence>
<dbReference type="InterPro" id="IPR004589">
    <property type="entry name" value="DNA_helicase_ATP-dep_RecQ"/>
</dbReference>
<dbReference type="InterPro" id="IPR027417">
    <property type="entry name" value="P-loop_NTPase"/>
</dbReference>
<dbReference type="InterPro" id="IPR044876">
    <property type="entry name" value="HRDC_dom_sf"/>
</dbReference>
<accession>A0A3E1K820</accession>
<dbReference type="FunFam" id="3.40.50.300:FF:000156">
    <property type="entry name" value="ATP-dependent DNA helicase recQ"/>
    <property type="match status" value="1"/>
</dbReference>
<dbReference type="AlphaFoldDB" id="A0A3E1K820"/>
<evidence type="ECO:0000256" key="7">
    <source>
        <dbReference type="ARBA" id="ARBA00022801"/>
    </source>
</evidence>
<keyword evidence="10" id="KW-0067">ATP-binding</keyword>
<evidence type="ECO:0000256" key="16">
    <source>
        <dbReference type="NCBIfam" id="TIGR01389"/>
    </source>
</evidence>
<dbReference type="EMBL" id="QUZK01000037">
    <property type="protein sequence ID" value="RFF30171.1"/>
    <property type="molecule type" value="Genomic_DNA"/>
</dbReference>
<evidence type="ECO:0000256" key="15">
    <source>
        <dbReference type="ARBA" id="ARBA00034617"/>
    </source>
</evidence>
<dbReference type="GO" id="GO:0009432">
    <property type="term" value="P:SOS response"/>
    <property type="evidence" value="ECO:0007669"/>
    <property type="project" value="UniProtKB-UniRule"/>
</dbReference>
<comment type="cofactor">
    <cofactor evidence="1">
        <name>Mg(2+)</name>
        <dbReference type="ChEBI" id="CHEBI:18420"/>
    </cofactor>
</comment>
<evidence type="ECO:0000256" key="11">
    <source>
        <dbReference type="ARBA" id="ARBA00023125"/>
    </source>
</evidence>
<evidence type="ECO:0000259" key="19">
    <source>
        <dbReference type="PROSITE" id="PS51194"/>
    </source>
</evidence>
<dbReference type="Gene3D" id="3.40.50.300">
    <property type="entry name" value="P-loop containing nucleotide triphosphate hydrolases"/>
    <property type="match status" value="2"/>
</dbReference>
<keyword evidence="4" id="KW-0479">Metal-binding</keyword>
<evidence type="ECO:0000259" key="18">
    <source>
        <dbReference type="PROSITE" id="PS51192"/>
    </source>
</evidence>
<comment type="caution">
    <text evidence="20">The sequence shown here is derived from an EMBL/GenBank/DDBJ whole genome shotgun (WGS) entry which is preliminary data.</text>
</comment>
<evidence type="ECO:0000256" key="1">
    <source>
        <dbReference type="ARBA" id="ARBA00001946"/>
    </source>
</evidence>
<keyword evidence="13" id="KW-0234">DNA repair</keyword>
<evidence type="ECO:0000259" key="17">
    <source>
        <dbReference type="PROSITE" id="PS50967"/>
    </source>
</evidence>
<dbReference type="GO" id="GO:0003677">
    <property type="term" value="F:DNA binding"/>
    <property type="evidence" value="ECO:0007669"/>
    <property type="project" value="UniProtKB-KW"/>
</dbReference>
<dbReference type="GO" id="GO:0006281">
    <property type="term" value="P:DNA repair"/>
    <property type="evidence" value="ECO:0007669"/>
    <property type="project" value="UniProtKB-KW"/>
</dbReference>
<dbReference type="NCBIfam" id="TIGR00614">
    <property type="entry name" value="recQ_fam"/>
    <property type="match status" value="1"/>
</dbReference>
<dbReference type="Pfam" id="PF00271">
    <property type="entry name" value="Helicase_C"/>
    <property type="match status" value="1"/>
</dbReference>
<evidence type="ECO:0000256" key="5">
    <source>
        <dbReference type="ARBA" id="ARBA00022741"/>
    </source>
</evidence>
<feature type="domain" description="Helicase ATP-binding" evidence="18">
    <location>
        <begin position="26"/>
        <end position="194"/>
    </location>
</feature>
<dbReference type="Gene3D" id="1.10.10.10">
    <property type="entry name" value="Winged helix-like DNA-binding domain superfamily/Winged helix DNA-binding domain"/>
    <property type="match status" value="1"/>
</dbReference>
<dbReference type="GO" id="GO:0030894">
    <property type="term" value="C:replisome"/>
    <property type="evidence" value="ECO:0007669"/>
    <property type="project" value="TreeGrafter"/>
</dbReference>
<evidence type="ECO:0000256" key="6">
    <source>
        <dbReference type="ARBA" id="ARBA00022763"/>
    </source>
</evidence>
<evidence type="ECO:0000256" key="8">
    <source>
        <dbReference type="ARBA" id="ARBA00022806"/>
    </source>
</evidence>
<dbReference type="PANTHER" id="PTHR13710">
    <property type="entry name" value="DNA HELICASE RECQ FAMILY MEMBER"/>
    <property type="match status" value="1"/>
</dbReference>
<dbReference type="FunFam" id="3.40.50.300:FF:000296">
    <property type="entry name" value="ATP-dependent DNA helicase RecQ"/>
    <property type="match status" value="1"/>
</dbReference>
<sequence length="599" mass="66590">MGPTPEDLLRQVFGYSEFRGRQREIIGHVAEGGHALVLMPTGGGKSLCYQIPALMSAGTTIVVSPLIALMRDQVEALTHNGVAAAVLNSSLDAETRRQTEQDLLDGRLDLLYVAPERLLRQSTLGLLARSRINLFAIDEAHCVSQWGHDFRPEYLKLGVLAERFPQVPRIALTATADERTRGEIIDRLLGEQAKVFVASFDRPNIRYSVGLKRNARQQLLSFIRRKHPGQSGIVYCFSRRKTEETAAWLAQQGIDAIAYHAGMESGDRQCAQDRFINEDGLVICATIAFGMGIDKPDVRFVAHLDLPKSIESYYQETGRAGRDGLPADAWMVYSLSDVVRIRQLLEQSSAGDDQKKLERERLEALLAYCEHARCRRPALLGYFGEAHPGDCGYCDNCQEPPETWDATEAARMALSCVYRTGQRFGAGHVVDVLTGKTTERIEQLGHDRLSTWAIGRETDRNTWHSVMRQLLAAGHLVPDPEGHGGLRLGPDCRDLLRGETTIEMRRDAVPSSRKSSTKKTVDIDTESPLWQALRQWRLETARSEEVPPYVIFHDATLAAIVESRPQSLDELATVSGVGEHKLARYGKAVIEALDSAENA</sequence>
<dbReference type="PANTHER" id="PTHR13710:SF105">
    <property type="entry name" value="ATP-DEPENDENT DNA HELICASE Q1"/>
    <property type="match status" value="1"/>
</dbReference>
<dbReference type="GO" id="GO:0006260">
    <property type="term" value="P:DNA replication"/>
    <property type="evidence" value="ECO:0007669"/>
    <property type="project" value="InterPro"/>
</dbReference>
<keyword evidence="14" id="KW-0413">Isomerase</keyword>
<dbReference type="InterPro" id="IPR002121">
    <property type="entry name" value="HRDC_dom"/>
</dbReference>
<keyword evidence="21" id="KW-1185">Reference proteome</keyword>
<evidence type="ECO:0000256" key="13">
    <source>
        <dbReference type="ARBA" id="ARBA00023204"/>
    </source>
</evidence>
<dbReference type="NCBIfam" id="TIGR01389">
    <property type="entry name" value="recQ"/>
    <property type="match status" value="1"/>
</dbReference>
<gene>
    <name evidence="20" type="primary">recQ</name>
    <name evidence="20" type="ORF">DZC52_08825</name>
</gene>